<dbReference type="InterPro" id="IPR036615">
    <property type="entry name" value="Mur_ligase_C_dom_sf"/>
</dbReference>
<dbReference type="EMBL" id="MGBB01000019">
    <property type="protein sequence ID" value="OGK58222.1"/>
    <property type="molecule type" value="Genomic_DNA"/>
</dbReference>
<name>A0A1F7JRJ5_9BACT</name>
<dbReference type="Proteomes" id="UP000178039">
    <property type="component" value="Unassembled WGS sequence"/>
</dbReference>
<dbReference type="Gene3D" id="3.90.190.20">
    <property type="entry name" value="Mur ligase, C-terminal domain"/>
    <property type="match status" value="1"/>
</dbReference>
<reference evidence="1 2" key="1">
    <citation type="journal article" date="2016" name="Nat. Commun.">
        <title>Thousands of microbial genomes shed light on interconnected biogeochemical processes in an aquifer system.</title>
        <authorList>
            <person name="Anantharaman K."/>
            <person name="Brown C.T."/>
            <person name="Hug L.A."/>
            <person name="Sharon I."/>
            <person name="Castelle C.J."/>
            <person name="Probst A.J."/>
            <person name="Thomas B.C."/>
            <person name="Singh A."/>
            <person name="Wilkins M.J."/>
            <person name="Karaoz U."/>
            <person name="Brodie E.L."/>
            <person name="Williams K.H."/>
            <person name="Hubbard S.S."/>
            <person name="Banfield J.F."/>
        </authorList>
    </citation>
    <scope>NUCLEOTIDE SEQUENCE [LARGE SCALE GENOMIC DNA]</scope>
</reference>
<sequence length="113" mass="12939">MKALTQSLHEMYPGKRFNFLVAFKRGKPYKKMLKYILPLAQNITVTSFYRSDLDLVQRATDVAYITRVLKKSNFFKFQIEHNPQKAIKKALQPNGTLVVTGSLYLLGLVSSVI</sequence>
<proteinExistence type="predicted"/>
<dbReference type="AlphaFoldDB" id="A0A1F7JRJ5"/>
<evidence type="ECO:0000313" key="2">
    <source>
        <dbReference type="Proteomes" id="UP000178039"/>
    </source>
</evidence>
<evidence type="ECO:0008006" key="3">
    <source>
        <dbReference type="Google" id="ProtNLM"/>
    </source>
</evidence>
<accession>A0A1F7JRJ5</accession>
<comment type="caution">
    <text evidence="1">The sequence shown here is derived from an EMBL/GenBank/DDBJ whole genome shotgun (WGS) entry which is preliminary data.</text>
</comment>
<organism evidence="1 2">
    <name type="scientific">Candidatus Roizmanbacteria bacterium RIFCSPLOWO2_02_FULL_41_9</name>
    <dbReference type="NCBI Taxonomy" id="1802077"/>
    <lineage>
        <taxon>Bacteria</taxon>
        <taxon>Candidatus Roizmaniibacteriota</taxon>
    </lineage>
</organism>
<gene>
    <name evidence="1" type="ORF">A3H86_00315</name>
</gene>
<evidence type="ECO:0000313" key="1">
    <source>
        <dbReference type="EMBL" id="OGK58222.1"/>
    </source>
</evidence>
<dbReference type="SUPFAM" id="SSF53244">
    <property type="entry name" value="MurD-like peptide ligases, peptide-binding domain"/>
    <property type="match status" value="1"/>
</dbReference>
<protein>
    <recommendedName>
        <fullName evidence="3">Mur ligase C-terminal domain-containing protein</fullName>
    </recommendedName>
</protein>
<dbReference type="GO" id="GO:0016881">
    <property type="term" value="F:acid-amino acid ligase activity"/>
    <property type="evidence" value="ECO:0007669"/>
    <property type="project" value="InterPro"/>
</dbReference>